<comment type="caution">
    <text evidence="3">The sequence shown here is derived from an EMBL/GenBank/DDBJ whole genome shotgun (WGS) entry which is preliminary data.</text>
</comment>
<dbReference type="InterPro" id="IPR006442">
    <property type="entry name" value="Antitoxin_Phd/YefM"/>
</dbReference>
<proteinExistence type="inferred from homology"/>
<organism evidence="3 4">
    <name type="scientific">Silvibacterium bohemicum</name>
    <dbReference type="NCBI Taxonomy" id="1577686"/>
    <lineage>
        <taxon>Bacteria</taxon>
        <taxon>Pseudomonadati</taxon>
        <taxon>Acidobacteriota</taxon>
        <taxon>Terriglobia</taxon>
        <taxon>Terriglobales</taxon>
        <taxon>Acidobacteriaceae</taxon>
        <taxon>Silvibacterium</taxon>
    </lineage>
</organism>
<comment type="function">
    <text evidence="2">Antitoxin component of a type II toxin-antitoxin (TA) system.</text>
</comment>
<gene>
    <name evidence="3" type="ORF">HNQ77_001903</name>
</gene>
<comment type="similarity">
    <text evidence="1 2">Belongs to the phD/YefM antitoxin family.</text>
</comment>
<evidence type="ECO:0000313" key="3">
    <source>
        <dbReference type="EMBL" id="MBB6143954.1"/>
    </source>
</evidence>
<dbReference type="Pfam" id="PF02604">
    <property type="entry name" value="PhdYeFM_antitox"/>
    <property type="match status" value="1"/>
</dbReference>
<evidence type="ECO:0000313" key="4">
    <source>
        <dbReference type="Proteomes" id="UP000538666"/>
    </source>
</evidence>
<name>A0A841K140_9BACT</name>
<dbReference type="Proteomes" id="UP000538666">
    <property type="component" value="Unassembled WGS sequence"/>
</dbReference>
<dbReference type="Gene3D" id="3.40.1620.10">
    <property type="entry name" value="YefM-like domain"/>
    <property type="match status" value="1"/>
</dbReference>
<sequence>MKTMPAGKFKAQCLAVIDEVHERGEEVVITKHGKPMARLVPLTENQEKPDDIFGFMLGKGRITGDIVSPIFKEEEWDEDVFPPGFRDESK</sequence>
<accession>A0A841K140</accession>
<protein>
    <recommendedName>
        <fullName evidence="2">Antitoxin</fullName>
    </recommendedName>
</protein>
<dbReference type="AlphaFoldDB" id="A0A841K140"/>
<dbReference type="NCBIfam" id="TIGR01552">
    <property type="entry name" value="phd_fam"/>
    <property type="match status" value="1"/>
</dbReference>
<dbReference type="EMBL" id="JACHEK010000003">
    <property type="protein sequence ID" value="MBB6143954.1"/>
    <property type="molecule type" value="Genomic_DNA"/>
</dbReference>
<dbReference type="SUPFAM" id="SSF143120">
    <property type="entry name" value="YefM-like"/>
    <property type="match status" value="1"/>
</dbReference>
<evidence type="ECO:0000256" key="2">
    <source>
        <dbReference type="RuleBase" id="RU362080"/>
    </source>
</evidence>
<evidence type="ECO:0000256" key="1">
    <source>
        <dbReference type="ARBA" id="ARBA00009981"/>
    </source>
</evidence>
<reference evidence="3 4" key="1">
    <citation type="submission" date="2020-08" db="EMBL/GenBank/DDBJ databases">
        <title>Genomic Encyclopedia of Type Strains, Phase IV (KMG-IV): sequencing the most valuable type-strain genomes for metagenomic binning, comparative biology and taxonomic classification.</title>
        <authorList>
            <person name="Goeker M."/>
        </authorList>
    </citation>
    <scope>NUCLEOTIDE SEQUENCE [LARGE SCALE GENOMIC DNA]</scope>
    <source>
        <strain evidence="3 4">DSM 103733</strain>
    </source>
</reference>
<keyword evidence="4" id="KW-1185">Reference proteome</keyword>
<dbReference type="InterPro" id="IPR036165">
    <property type="entry name" value="YefM-like_sf"/>
</dbReference>